<dbReference type="AlphaFoldDB" id="A0AAN9Y8X2"/>
<dbReference type="Proteomes" id="UP001367676">
    <property type="component" value="Unassembled WGS sequence"/>
</dbReference>
<dbReference type="InterPro" id="IPR009025">
    <property type="entry name" value="RBP11-like_dimer"/>
</dbReference>
<dbReference type="GO" id="GO:0003899">
    <property type="term" value="F:DNA-directed RNA polymerase activity"/>
    <property type="evidence" value="ECO:0007669"/>
    <property type="project" value="InterPro"/>
</dbReference>
<reference evidence="5 6" key="1">
    <citation type="submission" date="2024-03" db="EMBL/GenBank/DDBJ databases">
        <title>Adaptation during the transition from Ophiocordyceps entomopathogen to insect associate is accompanied by gene loss and intensified selection.</title>
        <authorList>
            <person name="Ward C.M."/>
            <person name="Onetto C.A."/>
            <person name="Borneman A.R."/>
        </authorList>
    </citation>
    <scope>NUCLEOTIDE SEQUENCE [LARGE SCALE GENOMIC DNA]</scope>
    <source>
        <strain evidence="5">AWRI1</strain>
        <tissue evidence="5">Single Adult Female</tissue>
    </source>
</reference>
<proteinExistence type="inferred from homology"/>
<protein>
    <recommendedName>
        <fullName evidence="4">DNA-directed RNA polymerase RBP11-like dimerisation domain-containing protein</fullName>
    </recommendedName>
</protein>
<dbReference type="EMBL" id="JBBCAQ010000010">
    <property type="protein sequence ID" value="KAK7601850.1"/>
    <property type="molecule type" value="Genomic_DNA"/>
</dbReference>
<sequence length="99" mass="11618">MSADEDQSEHELMRNFKLENEDHTLGTLLTYILDQLPETEFCAYTIKHPTENVLYLRLKVKKGHDVTEIFKKGVIELKKALDIVEEKFINAMDEYENQS</sequence>
<dbReference type="GO" id="GO:0046983">
    <property type="term" value="F:protein dimerization activity"/>
    <property type="evidence" value="ECO:0007669"/>
    <property type="project" value="InterPro"/>
</dbReference>
<evidence type="ECO:0000256" key="2">
    <source>
        <dbReference type="ARBA" id="ARBA00023163"/>
    </source>
</evidence>
<dbReference type="InterPro" id="IPR036603">
    <property type="entry name" value="RBP11-like"/>
</dbReference>
<dbReference type="Gene3D" id="3.30.1360.10">
    <property type="entry name" value="RNA polymerase, RBP11-like subunit"/>
    <property type="match status" value="1"/>
</dbReference>
<dbReference type="HAMAP" id="MF_00261">
    <property type="entry name" value="RNApol_arch_Rpo11"/>
    <property type="match status" value="1"/>
</dbReference>
<dbReference type="GO" id="GO:0005736">
    <property type="term" value="C:RNA polymerase I complex"/>
    <property type="evidence" value="ECO:0007669"/>
    <property type="project" value="TreeGrafter"/>
</dbReference>
<name>A0AAN9Y8X2_9HEMI</name>
<evidence type="ECO:0000256" key="1">
    <source>
        <dbReference type="ARBA" id="ARBA00022478"/>
    </source>
</evidence>
<organism evidence="5 6">
    <name type="scientific">Parthenolecanium corni</name>
    <dbReference type="NCBI Taxonomy" id="536013"/>
    <lineage>
        <taxon>Eukaryota</taxon>
        <taxon>Metazoa</taxon>
        <taxon>Ecdysozoa</taxon>
        <taxon>Arthropoda</taxon>
        <taxon>Hexapoda</taxon>
        <taxon>Insecta</taxon>
        <taxon>Pterygota</taxon>
        <taxon>Neoptera</taxon>
        <taxon>Paraneoptera</taxon>
        <taxon>Hemiptera</taxon>
        <taxon>Sternorrhyncha</taxon>
        <taxon>Coccoidea</taxon>
        <taxon>Coccidae</taxon>
        <taxon>Parthenolecanium</taxon>
    </lineage>
</organism>
<dbReference type="InterPro" id="IPR033898">
    <property type="entry name" value="RNAP_AC19"/>
</dbReference>
<dbReference type="PANTHER" id="PTHR13946">
    <property type="entry name" value="DNA-DIRECTED RNA POLYMERASE I,II,III"/>
    <property type="match status" value="1"/>
</dbReference>
<dbReference type="SUPFAM" id="SSF55257">
    <property type="entry name" value="RBP11-like subunits of RNA polymerase"/>
    <property type="match status" value="1"/>
</dbReference>
<evidence type="ECO:0000259" key="4">
    <source>
        <dbReference type="Pfam" id="PF13656"/>
    </source>
</evidence>
<keyword evidence="6" id="KW-1185">Reference proteome</keyword>
<keyword evidence="2" id="KW-0804">Transcription</keyword>
<dbReference type="CDD" id="cd07029">
    <property type="entry name" value="RNAP_I_III_AC19"/>
    <property type="match status" value="1"/>
</dbReference>
<dbReference type="GO" id="GO:0006383">
    <property type="term" value="P:transcription by RNA polymerase III"/>
    <property type="evidence" value="ECO:0007669"/>
    <property type="project" value="TreeGrafter"/>
</dbReference>
<dbReference type="PANTHER" id="PTHR13946:SF28">
    <property type="entry name" value="DNA-DIRECTED RNA POLYMERASES I AND III SUBUNIT RPAC2"/>
    <property type="match status" value="1"/>
</dbReference>
<dbReference type="GO" id="GO:0005666">
    <property type="term" value="C:RNA polymerase III complex"/>
    <property type="evidence" value="ECO:0007669"/>
    <property type="project" value="TreeGrafter"/>
</dbReference>
<dbReference type="GO" id="GO:0006362">
    <property type="term" value="P:transcription elongation by RNA polymerase I"/>
    <property type="evidence" value="ECO:0007669"/>
    <property type="project" value="TreeGrafter"/>
</dbReference>
<evidence type="ECO:0000313" key="6">
    <source>
        <dbReference type="Proteomes" id="UP001367676"/>
    </source>
</evidence>
<comment type="similarity">
    <text evidence="3">Belongs to the archaeal Rpo11/eukaryotic RPB11/RPC19 RNA polymerase subunit family.</text>
</comment>
<keyword evidence="1" id="KW-0240">DNA-directed RNA polymerase</keyword>
<comment type="caution">
    <text evidence="5">The sequence shown here is derived from an EMBL/GenBank/DDBJ whole genome shotgun (WGS) entry which is preliminary data.</text>
</comment>
<dbReference type="Pfam" id="PF13656">
    <property type="entry name" value="RNA_pol_L_2"/>
    <property type="match status" value="1"/>
</dbReference>
<feature type="domain" description="DNA-directed RNA polymerase RBP11-like dimerisation" evidence="4">
    <location>
        <begin position="15"/>
        <end position="86"/>
    </location>
</feature>
<evidence type="ECO:0000256" key="3">
    <source>
        <dbReference type="ARBA" id="ARBA00025751"/>
    </source>
</evidence>
<gene>
    <name evidence="5" type="ORF">V9T40_009291</name>
</gene>
<accession>A0AAN9Y8X2</accession>
<evidence type="ECO:0000313" key="5">
    <source>
        <dbReference type="EMBL" id="KAK7601850.1"/>
    </source>
</evidence>
<dbReference type="InterPro" id="IPR022905">
    <property type="entry name" value="Rpo11-like"/>
</dbReference>